<dbReference type="EMBL" id="CP002026">
    <property type="protein sequence ID" value="ADH90955.1"/>
    <property type="molecule type" value="Genomic_DNA"/>
</dbReference>
<organism evidence="2 3">
    <name type="scientific">Ancylobacter novellus (strain ATCC 8093 / DSM 506 / JCM 20403 / CCM 1077 / IAM 12100 / NBRC 12443 / NCIMB 10456)</name>
    <name type="common">Starkeya novella</name>
    <dbReference type="NCBI Taxonomy" id="639283"/>
    <lineage>
        <taxon>Bacteria</taxon>
        <taxon>Pseudomonadati</taxon>
        <taxon>Pseudomonadota</taxon>
        <taxon>Alphaproteobacteria</taxon>
        <taxon>Hyphomicrobiales</taxon>
        <taxon>Xanthobacteraceae</taxon>
        <taxon>Ancylobacter</taxon>
    </lineage>
</organism>
<dbReference type="Proteomes" id="UP000006633">
    <property type="component" value="Chromosome"/>
</dbReference>
<gene>
    <name evidence="2" type="ordered locus">Snov_3685</name>
</gene>
<feature type="domain" description="PIN like" evidence="1">
    <location>
        <begin position="24"/>
        <end position="245"/>
    </location>
</feature>
<dbReference type="AlphaFoldDB" id="D7AAT8"/>
<reference evidence="2 3" key="1">
    <citation type="journal article" date="2012" name="Stand. Genomic Sci.">
        <title>Complete genome sequence of the facultatively chemolithoautotrophic and methylotrophic alpha Proteobacterium Starkeya novella type strain (ATCC 8093(T)).</title>
        <authorList>
            <person name="Kappler U."/>
            <person name="Davenport K."/>
            <person name="Beatson S."/>
            <person name="Lucas S."/>
            <person name="Lapidus A."/>
            <person name="Copeland A."/>
            <person name="Berry K.W."/>
            <person name="Glavina Del Rio T."/>
            <person name="Hammon N."/>
            <person name="Dalin E."/>
            <person name="Tice H."/>
            <person name="Pitluck S."/>
            <person name="Richardson P."/>
            <person name="Bruce D."/>
            <person name="Goodwin L.A."/>
            <person name="Han C."/>
            <person name="Tapia R."/>
            <person name="Detter J.C."/>
            <person name="Chang Y.J."/>
            <person name="Jeffries C.D."/>
            <person name="Land M."/>
            <person name="Hauser L."/>
            <person name="Kyrpides N.C."/>
            <person name="Goker M."/>
            <person name="Ivanova N."/>
            <person name="Klenk H.P."/>
            <person name="Woyke T."/>
        </authorList>
    </citation>
    <scope>NUCLEOTIDE SEQUENCE [LARGE SCALE GENOMIC DNA]</scope>
    <source>
        <strain evidence="3">ATCC 8093 / DSM 506 / JCM 20403 / CCM 1077 / IAM 12100 / NBRC 12443 / NCIMB 10456</strain>
    </source>
</reference>
<accession>D7AAT8</accession>
<evidence type="ECO:0000313" key="3">
    <source>
        <dbReference type="Proteomes" id="UP000006633"/>
    </source>
</evidence>
<dbReference type="Pfam" id="PF18476">
    <property type="entry name" value="PIN_8"/>
    <property type="match status" value="1"/>
</dbReference>
<protein>
    <recommendedName>
        <fullName evidence="1">PIN like domain-containing protein</fullName>
    </recommendedName>
</protein>
<evidence type="ECO:0000259" key="1">
    <source>
        <dbReference type="Pfam" id="PF18476"/>
    </source>
</evidence>
<dbReference type="eggNOG" id="COG1196">
    <property type="taxonomic scope" value="Bacteria"/>
</dbReference>
<sequence>MRSDLFEYFRPDDDEFEELWRGAVVVPDANVLLNLFRYSRKLSEELIRLFESISDKIWIPHQVAYELLKNQHKVHVSMDAIYDKISGICRDVLQNTNSQLEEFKKEYRQHPSINFDEYKIEFENAISVVKNKLEITRKDHPSDEEYRLIVHRVSDLFSGQVGPAFSSQELEAHKVTVKSRYDNKIPPGYADAAKEDGGIGDFLIWLQILKYAKDNSKNIIFITEDIKEDWWLRVSGRTIGPRPELRREFYEQTGRKFYMYTLVRWLERARQQGEGAISEASVAEARAQFNADVAESEREALSSVRQNLNWINHYRHIASTRRMPDLIERYNEISTSISNIDDVLQAVIKNKTSSELNLSTFEDIFKSRLKLERELLKIRKEMDQLQHSSSSDLPDPYPVIARWRDDVIRSEEKD</sequence>
<dbReference type="RefSeq" id="WP_013168456.1">
    <property type="nucleotide sequence ID" value="NC_014217.1"/>
</dbReference>
<dbReference type="InterPro" id="IPR041578">
    <property type="entry name" value="PIN_8"/>
</dbReference>
<dbReference type="HOGENOM" id="CLU_045114_1_0_5"/>
<dbReference type="STRING" id="639283.Snov_3685"/>
<evidence type="ECO:0000313" key="2">
    <source>
        <dbReference type="EMBL" id="ADH90955.1"/>
    </source>
</evidence>
<proteinExistence type="predicted"/>
<name>D7AAT8_ANCN5</name>
<dbReference type="KEGG" id="sno:Snov_3685"/>
<keyword evidence="3" id="KW-1185">Reference proteome</keyword>
<dbReference type="OrthoDB" id="9182727at2"/>